<dbReference type="PANTHER" id="PTHR42928:SF5">
    <property type="entry name" value="BLR1237 PROTEIN"/>
    <property type="match status" value="1"/>
</dbReference>
<protein>
    <submittedName>
        <fullName evidence="3">Tripartite-type tricarboxylate transporter receptor subunit TctC</fullName>
    </submittedName>
</protein>
<dbReference type="Proteomes" id="UP000553193">
    <property type="component" value="Unassembled WGS sequence"/>
</dbReference>
<evidence type="ECO:0000256" key="2">
    <source>
        <dbReference type="SAM" id="SignalP"/>
    </source>
</evidence>
<dbReference type="InterPro" id="IPR005064">
    <property type="entry name" value="BUG"/>
</dbReference>
<feature type="chain" id="PRO_5032709541" evidence="2">
    <location>
        <begin position="21"/>
        <end position="315"/>
    </location>
</feature>
<dbReference type="EMBL" id="JACIDJ010000002">
    <property type="protein sequence ID" value="MBB3898339.1"/>
    <property type="molecule type" value="Genomic_DNA"/>
</dbReference>
<evidence type="ECO:0000256" key="1">
    <source>
        <dbReference type="ARBA" id="ARBA00006987"/>
    </source>
</evidence>
<reference evidence="3 4" key="1">
    <citation type="submission" date="2020-08" db="EMBL/GenBank/DDBJ databases">
        <title>Genomic Encyclopedia of Type Strains, Phase IV (KMG-IV): sequencing the most valuable type-strain genomes for metagenomic binning, comparative biology and taxonomic classification.</title>
        <authorList>
            <person name="Goeker M."/>
        </authorList>
    </citation>
    <scope>NUCLEOTIDE SEQUENCE [LARGE SCALE GENOMIC DNA]</scope>
    <source>
        <strain evidence="3 4">DSM 19979</strain>
    </source>
</reference>
<keyword evidence="3" id="KW-0675">Receptor</keyword>
<comment type="caution">
    <text evidence="3">The sequence shown here is derived from an EMBL/GenBank/DDBJ whole genome shotgun (WGS) entry which is preliminary data.</text>
</comment>
<sequence>MATRRSLLAAPLLLPAAALAQPRYPDRPVRIIVPFNAGGLIDVTARLIQEPLGQELGQTVVVENMGGAGTTIGARQVARATPDGHTIMVTGAAHSVIPALFPDAGFDNVADFAPISLISEQPFVLCVHPGVPASTLPELLAWLRTRGGDATFSTTGIGAASHLAGELLKNMGGVNFTFVSYRGTPAAVTDFLAGRVDMMIDSQTLLAPMIRDGRVKGIAVTTARRSAMLPDLPTIAEAGVSGYQTSSLQMMLAPAATPAPILATLGAAMKKVLDDPAVRARFTERGIEVLNGDAAALARTIREEGARWLPILRRA</sequence>
<keyword evidence="2" id="KW-0732">Signal</keyword>
<dbReference type="InterPro" id="IPR042100">
    <property type="entry name" value="Bug_dom1"/>
</dbReference>
<dbReference type="Gene3D" id="3.40.190.10">
    <property type="entry name" value="Periplasmic binding protein-like II"/>
    <property type="match status" value="1"/>
</dbReference>
<dbReference type="PIRSF" id="PIRSF017082">
    <property type="entry name" value="YflP"/>
    <property type="match status" value="1"/>
</dbReference>
<proteinExistence type="inferred from homology"/>
<dbReference type="RefSeq" id="WP_184383408.1">
    <property type="nucleotide sequence ID" value="NZ_JACIDJ010000002.1"/>
</dbReference>
<dbReference type="Gene3D" id="3.40.190.150">
    <property type="entry name" value="Bordetella uptake gene, domain 1"/>
    <property type="match status" value="1"/>
</dbReference>
<evidence type="ECO:0000313" key="4">
    <source>
        <dbReference type="Proteomes" id="UP000553193"/>
    </source>
</evidence>
<organism evidence="3 4">
    <name type="scientific">Roseococcus suduntuyensis</name>
    <dbReference type="NCBI Taxonomy" id="455361"/>
    <lineage>
        <taxon>Bacteria</taxon>
        <taxon>Pseudomonadati</taxon>
        <taxon>Pseudomonadota</taxon>
        <taxon>Alphaproteobacteria</taxon>
        <taxon>Acetobacterales</taxon>
        <taxon>Roseomonadaceae</taxon>
        <taxon>Roseococcus</taxon>
    </lineage>
</organism>
<dbReference type="SUPFAM" id="SSF53850">
    <property type="entry name" value="Periplasmic binding protein-like II"/>
    <property type="match status" value="1"/>
</dbReference>
<accession>A0A840AA18</accession>
<keyword evidence="4" id="KW-1185">Reference proteome</keyword>
<gene>
    <name evidence="3" type="ORF">GGQ83_001776</name>
</gene>
<evidence type="ECO:0000313" key="3">
    <source>
        <dbReference type="EMBL" id="MBB3898339.1"/>
    </source>
</evidence>
<dbReference type="PANTHER" id="PTHR42928">
    <property type="entry name" value="TRICARBOXYLATE-BINDING PROTEIN"/>
    <property type="match status" value="1"/>
</dbReference>
<feature type="signal peptide" evidence="2">
    <location>
        <begin position="1"/>
        <end position="20"/>
    </location>
</feature>
<dbReference type="AlphaFoldDB" id="A0A840AA18"/>
<dbReference type="Pfam" id="PF03401">
    <property type="entry name" value="TctC"/>
    <property type="match status" value="1"/>
</dbReference>
<comment type="similarity">
    <text evidence="1">Belongs to the UPF0065 (bug) family.</text>
</comment>
<dbReference type="CDD" id="cd13578">
    <property type="entry name" value="PBP2_Bug27"/>
    <property type="match status" value="1"/>
</dbReference>
<name>A0A840AA18_9PROT</name>